<proteinExistence type="predicted"/>
<evidence type="ECO:0000313" key="1">
    <source>
        <dbReference type="EMBL" id="WOC50740.1"/>
    </source>
</evidence>
<dbReference type="RefSeq" id="WP_327984454.1">
    <property type="nucleotide sequence ID" value="NZ_CP136426.1"/>
</dbReference>
<dbReference type="AlphaFoldDB" id="A0AAU0F464"/>
<name>A0AAU0F464_9FLAO</name>
<sequence>MKKIYSIALGLLTAFSINAQKTDKALYVKGNALFVPLSMINLGLEYQLSKQFTVQADGFISPWKSAFGNHFQVYMGHLEGRYYFKEAFKNWYVGANAGFGVYDMTKWNYLDTGKFQRGYTYMLGATVGYQWQWKDRWNIDVYLGGGTSQGYYRGYVDVPPDGFIRYDDPEGKRQWNQSGEWIPYRGGIMIAYKIK</sequence>
<evidence type="ECO:0000313" key="2">
    <source>
        <dbReference type="Proteomes" id="UP001432059"/>
    </source>
</evidence>
<organism evidence="1 2">
    <name type="scientific">Bergeyella porcorum</name>
    <dbReference type="NCBI Taxonomy" id="1735111"/>
    <lineage>
        <taxon>Bacteria</taxon>
        <taxon>Pseudomonadati</taxon>
        <taxon>Bacteroidota</taxon>
        <taxon>Flavobacteriia</taxon>
        <taxon>Flavobacteriales</taxon>
        <taxon>Weeksellaceae</taxon>
        <taxon>Bergeyella</taxon>
    </lineage>
</organism>
<dbReference type="KEGG" id="bpor:BPO_0093"/>
<dbReference type="Pfam" id="PF12099">
    <property type="entry name" value="DUF3575"/>
    <property type="match status" value="1"/>
</dbReference>
<protein>
    <recommendedName>
        <fullName evidence="3">DUF3575 domain-containing protein</fullName>
    </recommendedName>
</protein>
<accession>A0AAU0F464</accession>
<keyword evidence="2" id="KW-1185">Reference proteome</keyword>
<dbReference type="Proteomes" id="UP001432059">
    <property type="component" value="Chromosome"/>
</dbReference>
<dbReference type="EMBL" id="CP136426">
    <property type="protein sequence ID" value="WOC50740.1"/>
    <property type="molecule type" value="Genomic_DNA"/>
</dbReference>
<dbReference type="InterPro" id="IPR021958">
    <property type="entry name" value="DUF3575"/>
</dbReference>
<evidence type="ECO:0008006" key="3">
    <source>
        <dbReference type="Google" id="ProtNLM"/>
    </source>
</evidence>
<gene>
    <name evidence="1" type="ORF">BPO_0093</name>
</gene>
<reference evidence="1" key="1">
    <citation type="submission" date="2023-10" db="EMBL/GenBank/DDBJ databases">
        <title>Characterization and whole genome sequencing of a novel strain of Bergeyella porcorum QD2021 isolated from pig.</title>
        <authorList>
            <person name="Liu G."/>
            <person name="Chen C."/>
            <person name="Han X."/>
        </authorList>
    </citation>
    <scope>NUCLEOTIDE SEQUENCE</scope>
    <source>
        <strain evidence="1">QD2021</strain>
    </source>
</reference>